<accession>A0A0C9YRY3</accession>
<organism evidence="1 2">
    <name type="scientific">Pisolithus microcarpus 441</name>
    <dbReference type="NCBI Taxonomy" id="765257"/>
    <lineage>
        <taxon>Eukaryota</taxon>
        <taxon>Fungi</taxon>
        <taxon>Dikarya</taxon>
        <taxon>Basidiomycota</taxon>
        <taxon>Agaricomycotina</taxon>
        <taxon>Agaricomycetes</taxon>
        <taxon>Agaricomycetidae</taxon>
        <taxon>Boletales</taxon>
        <taxon>Sclerodermatineae</taxon>
        <taxon>Pisolithaceae</taxon>
        <taxon>Pisolithus</taxon>
    </lineage>
</organism>
<evidence type="ECO:0000313" key="1">
    <source>
        <dbReference type="EMBL" id="KIK13042.1"/>
    </source>
</evidence>
<keyword evidence="2" id="KW-1185">Reference proteome</keyword>
<dbReference type="Proteomes" id="UP000054018">
    <property type="component" value="Unassembled WGS sequence"/>
</dbReference>
<proteinExistence type="predicted"/>
<name>A0A0C9YRY3_9AGAM</name>
<gene>
    <name evidence="1" type="ORF">PISMIDRAFT_689031</name>
</gene>
<protein>
    <submittedName>
        <fullName evidence="1">Uncharacterized protein</fullName>
    </submittedName>
</protein>
<dbReference type="HOGENOM" id="CLU_2590668_0_0_1"/>
<reference evidence="1 2" key="1">
    <citation type="submission" date="2014-04" db="EMBL/GenBank/DDBJ databases">
        <authorList>
            <consortium name="DOE Joint Genome Institute"/>
            <person name="Kuo A."/>
            <person name="Kohler A."/>
            <person name="Costa M.D."/>
            <person name="Nagy L.G."/>
            <person name="Floudas D."/>
            <person name="Copeland A."/>
            <person name="Barry K.W."/>
            <person name="Cichocki N."/>
            <person name="Veneault-Fourrey C."/>
            <person name="LaButti K."/>
            <person name="Lindquist E.A."/>
            <person name="Lipzen A."/>
            <person name="Lundell T."/>
            <person name="Morin E."/>
            <person name="Murat C."/>
            <person name="Sun H."/>
            <person name="Tunlid A."/>
            <person name="Henrissat B."/>
            <person name="Grigoriev I.V."/>
            <person name="Hibbett D.S."/>
            <person name="Martin F."/>
            <person name="Nordberg H.P."/>
            <person name="Cantor M.N."/>
            <person name="Hua S.X."/>
        </authorList>
    </citation>
    <scope>NUCLEOTIDE SEQUENCE [LARGE SCALE GENOMIC DNA]</scope>
    <source>
        <strain evidence="1 2">441</strain>
    </source>
</reference>
<sequence>MRRDTHPSPPYQACRPSPPALLLATSSSAPASVPCDSWLSTVEVPYLYLAIGLLSSPSIEPQLIFRGVRSCVIHDPLQVR</sequence>
<reference evidence="2" key="2">
    <citation type="submission" date="2015-01" db="EMBL/GenBank/DDBJ databases">
        <title>Evolutionary Origins and Diversification of the Mycorrhizal Mutualists.</title>
        <authorList>
            <consortium name="DOE Joint Genome Institute"/>
            <consortium name="Mycorrhizal Genomics Consortium"/>
            <person name="Kohler A."/>
            <person name="Kuo A."/>
            <person name="Nagy L.G."/>
            <person name="Floudas D."/>
            <person name="Copeland A."/>
            <person name="Barry K.W."/>
            <person name="Cichocki N."/>
            <person name="Veneault-Fourrey C."/>
            <person name="LaButti K."/>
            <person name="Lindquist E.A."/>
            <person name="Lipzen A."/>
            <person name="Lundell T."/>
            <person name="Morin E."/>
            <person name="Murat C."/>
            <person name="Riley R."/>
            <person name="Ohm R."/>
            <person name="Sun H."/>
            <person name="Tunlid A."/>
            <person name="Henrissat B."/>
            <person name="Grigoriev I.V."/>
            <person name="Hibbett D.S."/>
            <person name="Martin F."/>
        </authorList>
    </citation>
    <scope>NUCLEOTIDE SEQUENCE [LARGE SCALE GENOMIC DNA]</scope>
    <source>
        <strain evidence="2">441</strain>
    </source>
</reference>
<evidence type="ECO:0000313" key="2">
    <source>
        <dbReference type="Proteomes" id="UP000054018"/>
    </source>
</evidence>
<dbReference type="EMBL" id="KN834025">
    <property type="protein sequence ID" value="KIK13042.1"/>
    <property type="molecule type" value="Genomic_DNA"/>
</dbReference>
<dbReference type="AlphaFoldDB" id="A0A0C9YRY3"/>